<evidence type="ECO:0000256" key="3">
    <source>
        <dbReference type="ARBA" id="ARBA00022630"/>
    </source>
</evidence>
<comment type="cofactor">
    <cofactor evidence="1">
        <name>FAD</name>
        <dbReference type="ChEBI" id="CHEBI:57692"/>
    </cofactor>
</comment>
<dbReference type="EMBL" id="PVZS01000030">
    <property type="protein sequence ID" value="PSC03189.1"/>
    <property type="molecule type" value="Genomic_DNA"/>
</dbReference>
<evidence type="ECO:0000256" key="2">
    <source>
        <dbReference type="ARBA" id="ARBA00007330"/>
    </source>
</evidence>
<dbReference type="Gene3D" id="3.30.9.10">
    <property type="entry name" value="D-Amino Acid Oxidase, subunit A, domain 2"/>
    <property type="match status" value="1"/>
</dbReference>
<organism evidence="7 8">
    <name type="scientific">Alsobacter soli</name>
    <dbReference type="NCBI Taxonomy" id="2109933"/>
    <lineage>
        <taxon>Bacteria</taxon>
        <taxon>Pseudomonadati</taxon>
        <taxon>Pseudomonadota</taxon>
        <taxon>Alphaproteobacteria</taxon>
        <taxon>Hyphomicrobiales</taxon>
        <taxon>Alsobacteraceae</taxon>
        <taxon>Alsobacter</taxon>
    </lineage>
</organism>
<evidence type="ECO:0000256" key="5">
    <source>
        <dbReference type="ARBA" id="ARBA00023002"/>
    </source>
</evidence>
<dbReference type="GO" id="GO:0004368">
    <property type="term" value="F:glycerol-3-phosphate dehydrogenase (quinone) activity"/>
    <property type="evidence" value="ECO:0007669"/>
    <property type="project" value="InterPro"/>
</dbReference>
<dbReference type="Pfam" id="PF01266">
    <property type="entry name" value="DAO"/>
    <property type="match status" value="1"/>
</dbReference>
<evidence type="ECO:0000313" key="7">
    <source>
        <dbReference type="EMBL" id="PSC03189.1"/>
    </source>
</evidence>
<evidence type="ECO:0000259" key="6">
    <source>
        <dbReference type="Pfam" id="PF01266"/>
    </source>
</evidence>
<dbReference type="Proteomes" id="UP000239772">
    <property type="component" value="Unassembled WGS sequence"/>
</dbReference>
<dbReference type="GO" id="GO:0046168">
    <property type="term" value="P:glycerol-3-phosphate catabolic process"/>
    <property type="evidence" value="ECO:0007669"/>
    <property type="project" value="TreeGrafter"/>
</dbReference>
<name>A0A2T1HNS6_9HYPH</name>
<dbReference type="RefSeq" id="WP_106339396.1">
    <property type="nucleotide sequence ID" value="NZ_PVZS01000030.1"/>
</dbReference>
<sequence length="502" mass="54964">MTRAALAALDAQSFDVIVVGGGVNGASAARDLSAAGYRTLVVDKGDFGSGASSRSSRLLHCGLRYLAPGRSLFDFVRHPGRFRTALRMAKLGMEARSEFVKACPERTAVMKLHFPVYRDGPYRGWQLDAAFRLLQALGPKDVPLDYERLSRAEVARSPLISGLRDQDKLASVARFREYQFDWPERVCLDAIGEAEQAGAVARNYTQAALSKPRADGLWRVTLTDLRSQAAPVTVAARSVVVTAGVWMDGLLHEAEPRAGRKIFGTKGCHIVVQLPPECRGLGVATLNSLQEPFYCLPWKHLHYFGPTETEYRGDPDRVFVTDDECDFLLREANRLFPGLGLTRSSVLFTWAGVRPLTYDENVPFGNRSRVLHDLSLDGLPNAFAMTAGPVMTHRSAGREILSAVAHKLQPSGPASRAGGAPTASPLAHAETLSDILFRRTGEAWTDPFEEDAMMRAAAEAGALLGWDEDRTRREIAAYRDEVDAIFRPGTRTVAPMREAPAA</sequence>
<dbReference type="OrthoDB" id="9766796at2"/>
<dbReference type="PANTHER" id="PTHR11985">
    <property type="entry name" value="GLYCEROL-3-PHOSPHATE DEHYDROGENASE"/>
    <property type="match status" value="1"/>
</dbReference>
<dbReference type="InterPro" id="IPR000447">
    <property type="entry name" value="G3P_DH_FAD-dep"/>
</dbReference>
<reference evidence="8" key="1">
    <citation type="submission" date="2018-03" db="EMBL/GenBank/DDBJ databases">
        <authorList>
            <person name="Sun L."/>
            <person name="Liu H."/>
            <person name="Chen W."/>
            <person name="Huang K."/>
            <person name="Liu W."/>
            <person name="Gao X."/>
        </authorList>
    </citation>
    <scope>NUCLEOTIDE SEQUENCE [LARGE SCALE GENOMIC DNA]</scope>
    <source>
        <strain evidence="8">SH9</strain>
    </source>
</reference>
<gene>
    <name evidence="7" type="ORF">SLNSH_20350</name>
</gene>
<dbReference type="PRINTS" id="PR01001">
    <property type="entry name" value="FADG3PDH"/>
</dbReference>
<protein>
    <submittedName>
        <fullName evidence="7">FAD-dependent oxidoreductase</fullName>
    </submittedName>
</protein>
<keyword evidence="8" id="KW-1185">Reference proteome</keyword>
<dbReference type="InterPro" id="IPR036188">
    <property type="entry name" value="FAD/NAD-bd_sf"/>
</dbReference>
<comment type="caution">
    <text evidence="7">The sequence shown here is derived from an EMBL/GenBank/DDBJ whole genome shotgun (WGS) entry which is preliminary data.</text>
</comment>
<keyword evidence="4" id="KW-0274">FAD</keyword>
<dbReference type="InterPro" id="IPR038299">
    <property type="entry name" value="DAO_C_sf"/>
</dbReference>
<dbReference type="AlphaFoldDB" id="A0A2T1HNS6"/>
<dbReference type="Gene3D" id="3.50.50.60">
    <property type="entry name" value="FAD/NAD(P)-binding domain"/>
    <property type="match status" value="1"/>
</dbReference>
<dbReference type="SUPFAM" id="SSF54373">
    <property type="entry name" value="FAD-linked reductases, C-terminal domain"/>
    <property type="match status" value="1"/>
</dbReference>
<evidence type="ECO:0000256" key="4">
    <source>
        <dbReference type="ARBA" id="ARBA00022827"/>
    </source>
</evidence>
<accession>A0A2T1HNS6</accession>
<proteinExistence type="inferred from homology"/>
<evidence type="ECO:0000313" key="8">
    <source>
        <dbReference type="Proteomes" id="UP000239772"/>
    </source>
</evidence>
<evidence type="ECO:0000256" key="1">
    <source>
        <dbReference type="ARBA" id="ARBA00001974"/>
    </source>
</evidence>
<keyword evidence="3" id="KW-0285">Flavoprotein</keyword>
<dbReference type="Gene3D" id="1.10.8.870">
    <property type="entry name" value="Alpha-glycerophosphate oxidase, cap domain"/>
    <property type="match status" value="1"/>
</dbReference>
<dbReference type="PANTHER" id="PTHR11985:SF15">
    <property type="entry name" value="GLYCEROL-3-PHOSPHATE DEHYDROGENASE, MITOCHONDRIAL"/>
    <property type="match status" value="1"/>
</dbReference>
<dbReference type="SUPFAM" id="SSF51905">
    <property type="entry name" value="FAD/NAD(P)-binding domain"/>
    <property type="match status" value="1"/>
</dbReference>
<comment type="similarity">
    <text evidence="2">Belongs to the FAD-dependent glycerol-3-phosphate dehydrogenase family.</text>
</comment>
<feature type="domain" description="FAD dependent oxidoreductase" evidence="6">
    <location>
        <begin position="15"/>
        <end position="384"/>
    </location>
</feature>
<dbReference type="InterPro" id="IPR006076">
    <property type="entry name" value="FAD-dep_OxRdtase"/>
</dbReference>
<keyword evidence="5" id="KW-0560">Oxidoreductase</keyword>